<dbReference type="InterPro" id="IPR011990">
    <property type="entry name" value="TPR-like_helical_dom_sf"/>
</dbReference>
<name>A0ABR6B947_9PSEU</name>
<accession>A0ABR6B947</accession>
<gene>
    <name evidence="2" type="ORF">BC739_000468</name>
</gene>
<feature type="domain" description="NB-ARC" evidence="1">
    <location>
        <begin position="60"/>
        <end position="217"/>
    </location>
</feature>
<organism evidence="2 3">
    <name type="scientific">Kutzneria viridogrisea</name>
    <dbReference type="NCBI Taxonomy" id="47990"/>
    <lineage>
        <taxon>Bacteria</taxon>
        <taxon>Bacillati</taxon>
        <taxon>Actinomycetota</taxon>
        <taxon>Actinomycetes</taxon>
        <taxon>Pseudonocardiales</taxon>
        <taxon>Pseudonocardiaceae</taxon>
        <taxon>Kutzneria</taxon>
    </lineage>
</organism>
<dbReference type="Proteomes" id="UP000517916">
    <property type="component" value="Unassembled WGS sequence"/>
</dbReference>
<dbReference type="PRINTS" id="PR00364">
    <property type="entry name" value="DISEASERSIST"/>
</dbReference>
<evidence type="ECO:0000259" key="1">
    <source>
        <dbReference type="Pfam" id="PF00931"/>
    </source>
</evidence>
<dbReference type="Gene3D" id="1.25.40.10">
    <property type="entry name" value="Tetratricopeptide repeat domain"/>
    <property type="match status" value="2"/>
</dbReference>
<dbReference type="InterPro" id="IPR027417">
    <property type="entry name" value="P-loop_NTPase"/>
</dbReference>
<dbReference type="SUPFAM" id="SSF48452">
    <property type="entry name" value="TPR-like"/>
    <property type="match status" value="2"/>
</dbReference>
<keyword evidence="3" id="KW-1185">Reference proteome</keyword>
<sequence>MTGAEVEVGGNNSGIVSIGDQTHNEQHQHLPPTITPMEQVDAPVGLVNLPESPALFVGRDEDVDRLHAVLTDRGSGPVTVAVVHGLGGVGKSTLAAHYAREHLVDYQVVWWIAADSAAEITAGLAELAVRLQPQLATLPHQVLPGQALRWLSTHDKWLLLLDNVNDRGDVELVLGGIAAGRVLLTSRRATGWQGVAALPLDVLGHDDAVDLLTSTAGPSADLPGARALCGELGCLPLAVRQAGAYLAETMTSATDYLDLLTRQPAAVYQEATVDWVEPTMARVWRVSMDRLASTPLAVEVLRVLAWMAPELVPRPLLDGMDEDLTVRRAVGRLHAYSMITATGTAVSVHRLVQAVTRTPDPADPHRGRADIHAAREQATRLLSETVQATDPRAPSAVPVLQPLLPHIQALADRTEAAEDTLTTANLLNHTSAFLGFQGRPDLPERYARRALAATERLLGHDHPDTLTCRSNLAFLLEANGEGARAAEIFADVLADRERVLGPDHRDTLTSRNNLAAVYEALGDLDRAIPLLESTLADCERVLGPDDVDTVGSRNALAYAYESAGRLDQALGMYEQVLADCTRLLGPDHHFTLLARNNLVCAKAQIHGWASALDELELLVADRTRVLGAEHPDTIVSRTNLAVACGSVGEWDRAMALHEAVLADCERVLGTGHPATATAAETLATARERSQQA</sequence>
<evidence type="ECO:0000313" key="3">
    <source>
        <dbReference type="Proteomes" id="UP000517916"/>
    </source>
</evidence>
<dbReference type="Pfam" id="PF00931">
    <property type="entry name" value="NB-ARC"/>
    <property type="match status" value="1"/>
</dbReference>
<dbReference type="EMBL" id="JACJID010000001">
    <property type="protein sequence ID" value="MBA8923271.1"/>
    <property type="molecule type" value="Genomic_DNA"/>
</dbReference>
<dbReference type="Pfam" id="PF13374">
    <property type="entry name" value="TPR_10"/>
    <property type="match status" value="2"/>
</dbReference>
<proteinExistence type="predicted"/>
<dbReference type="InterPro" id="IPR002182">
    <property type="entry name" value="NB-ARC"/>
</dbReference>
<dbReference type="RefSeq" id="WP_182836116.1">
    <property type="nucleotide sequence ID" value="NZ_BAAABQ010000046.1"/>
</dbReference>
<protein>
    <submittedName>
        <fullName evidence="2">Tetratricopeptide (TPR) repeat protein/DNA polymerase III delta prime subunit</fullName>
    </submittedName>
</protein>
<dbReference type="PANTHER" id="PTHR46082">
    <property type="entry name" value="ATP/GTP-BINDING PROTEIN-RELATED"/>
    <property type="match status" value="1"/>
</dbReference>
<dbReference type="InterPro" id="IPR053137">
    <property type="entry name" value="NLR-like"/>
</dbReference>
<comment type="caution">
    <text evidence="2">The sequence shown here is derived from an EMBL/GenBank/DDBJ whole genome shotgun (WGS) entry which is preliminary data.</text>
</comment>
<reference evidence="2 3" key="1">
    <citation type="submission" date="2020-08" db="EMBL/GenBank/DDBJ databases">
        <title>Genomic Encyclopedia of Archaeal and Bacterial Type Strains, Phase II (KMG-II): from individual species to whole genera.</title>
        <authorList>
            <person name="Goeker M."/>
        </authorList>
    </citation>
    <scope>NUCLEOTIDE SEQUENCE [LARGE SCALE GENOMIC DNA]</scope>
    <source>
        <strain evidence="2 3">DSM 43850</strain>
    </source>
</reference>
<dbReference type="PANTHER" id="PTHR46082:SF6">
    <property type="entry name" value="AAA+ ATPASE DOMAIN-CONTAINING PROTEIN-RELATED"/>
    <property type="match status" value="1"/>
</dbReference>
<dbReference type="Pfam" id="PF13424">
    <property type="entry name" value="TPR_12"/>
    <property type="match status" value="2"/>
</dbReference>
<evidence type="ECO:0000313" key="2">
    <source>
        <dbReference type="EMBL" id="MBA8923271.1"/>
    </source>
</evidence>
<dbReference type="Gene3D" id="3.40.50.300">
    <property type="entry name" value="P-loop containing nucleotide triphosphate hydrolases"/>
    <property type="match status" value="1"/>
</dbReference>
<dbReference type="SUPFAM" id="SSF52540">
    <property type="entry name" value="P-loop containing nucleoside triphosphate hydrolases"/>
    <property type="match status" value="1"/>
</dbReference>